<organism evidence="2 3">
    <name type="scientific">Cryptococcus floricola</name>
    <dbReference type="NCBI Taxonomy" id="2591691"/>
    <lineage>
        <taxon>Eukaryota</taxon>
        <taxon>Fungi</taxon>
        <taxon>Dikarya</taxon>
        <taxon>Basidiomycota</taxon>
        <taxon>Agaricomycotina</taxon>
        <taxon>Tremellomycetes</taxon>
        <taxon>Tremellales</taxon>
        <taxon>Cryptococcaceae</taxon>
        <taxon>Cryptococcus</taxon>
    </lineage>
</organism>
<dbReference type="AlphaFoldDB" id="A0A5D3ALV0"/>
<dbReference type="EMBL" id="NIDF01000131">
    <property type="protein sequence ID" value="TYJ52497.1"/>
    <property type="molecule type" value="Genomic_DNA"/>
</dbReference>
<sequence length="165" mass="18530">MSVHEPSSDLEQRIEEQEVAPPWATERSRVPEEATRIVTNYMDSSTYKEHESRDPIYTAIRPAVQGALGALVQKSLESQVVKRETFSSANGDIGSVELVDTEIHVQTVQGDRWTKVEGTLFGAGWSEGEGTLLEEMLMIDPGEAMESFEDVRKEAEWYMPPPEDE</sequence>
<protein>
    <submittedName>
        <fullName evidence="2">Uncharacterized protein</fullName>
    </submittedName>
</protein>
<gene>
    <name evidence="2" type="ORF">B9479_006891</name>
</gene>
<reference evidence="2 3" key="1">
    <citation type="submission" date="2017-05" db="EMBL/GenBank/DDBJ databases">
        <title>The Genome Sequence of Tsuchiyaea wingfieldii DSM 27421.</title>
        <authorList>
            <person name="Cuomo C."/>
            <person name="Passer A."/>
            <person name="Billmyre B."/>
            <person name="Heitman J."/>
        </authorList>
    </citation>
    <scope>NUCLEOTIDE SEQUENCE [LARGE SCALE GENOMIC DNA]</scope>
    <source>
        <strain evidence="2 3">DSM 27421</strain>
    </source>
</reference>
<feature type="region of interest" description="Disordered" evidence="1">
    <location>
        <begin position="1"/>
        <end position="30"/>
    </location>
</feature>
<name>A0A5D3ALV0_9TREE</name>
<comment type="caution">
    <text evidence="2">The sequence shown here is derived from an EMBL/GenBank/DDBJ whole genome shotgun (WGS) entry which is preliminary data.</text>
</comment>
<evidence type="ECO:0000256" key="1">
    <source>
        <dbReference type="SAM" id="MobiDB-lite"/>
    </source>
</evidence>
<proteinExistence type="predicted"/>
<evidence type="ECO:0000313" key="2">
    <source>
        <dbReference type="EMBL" id="TYJ52497.1"/>
    </source>
</evidence>
<keyword evidence="3" id="KW-1185">Reference proteome</keyword>
<feature type="compositionally biased region" description="Basic and acidic residues" evidence="1">
    <location>
        <begin position="1"/>
        <end position="16"/>
    </location>
</feature>
<evidence type="ECO:0000313" key="3">
    <source>
        <dbReference type="Proteomes" id="UP000322245"/>
    </source>
</evidence>
<dbReference type="Proteomes" id="UP000322245">
    <property type="component" value="Unassembled WGS sequence"/>
</dbReference>
<accession>A0A5D3ALV0</accession>